<evidence type="ECO:0000313" key="8">
    <source>
        <dbReference type="EMBL" id="EFN65911.1"/>
    </source>
</evidence>
<organism evidence="9">
    <name type="scientific">Camponotus floridanus</name>
    <name type="common">Florida carpenter ant</name>
    <dbReference type="NCBI Taxonomy" id="104421"/>
    <lineage>
        <taxon>Eukaryota</taxon>
        <taxon>Metazoa</taxon>
        <taxon>Ecdysozoa</taxon>
        <taxon>Arthropoda</taxon>
        <taxon>Hexapoda</taxon>
        <taxon>Insecta</taxon>
        <taxon>Pterygota</taxon>
        <taxon>Neoptera</taxon>
        <taxon>Endopterygota</taxon>
        <taxon>Hymenoptera</taxon>
        <taxon>Apocrita</taxon>
        <taxon>Aculeata</taxon>
        <taxon>Formicoidea</taxon>
        <taxon>Formicidae</taxon>
        <taxon>Formicinae</taxon>
        <taxon>Camponotus</taxon>
    </lineage>
</organism>
<dbReference type="GO" id="GO:0003735">
    <property type="term" value="F:structural constituent of ribosome"/>
    <property type="evidence" value="ECO:0007669"/>
    <property type="project" value="InterPro"/>
</dbReference>
<dbReference type="InterPro" id="IPR023611">
    <property type="entry name" value="mS23_dom_met"/>
</dbReference>
<dbReference type="PANTHER" id="PTHR15925">
    <property type="entry name" value="MITOCHONDRIAL RIBOSOMAL PROTEIN S23"/>
    <property type="match status" value="1"/>
</dbReference>
<dbReference type="Pfam" id="PF10484">
    <property type="entry name" value="MRP-S23"/>
    <property type="match status" value="1"/>
</dbReference>
<keyword evidence="5" id="KW-0687">Ribonucleoprotein</keyword>
<evidence type="ECO:0000256" key="1">
    <source>
        <dbReference type="ARBA" id="ARBA00004173"/>
    </source>
</evidence>
<sequence length="146" mass="17190">MAQSRLEKVGTIYTRVISLLKGKAMKEEDKPLWLAVYEAFPPKYEPRFDRQLPKKNIKNIFYKEDLIRARFLKDQDFIPAINLANESVPSATQNFLSIYKTIKEQEKLSGNETYKKAMQQYTSEVKTRMLKKVETNTDNKPFDIFK</sequence>
<keyword evidence="4" id="KW-0496">Mitochondrion</keyword>
<dbReference type="AlphaFoldDB" id="E2AKZ4"/>
<keyword evidence="9" id="KW-1185">Reference proteome</keyword>
<dbReference type="InterPro" id="IPR019520">
    <property type="entry name" value="Ribosomal_mS23_met"/>
</dbReference>
<dbReference type="STRING" id="104421.E2AKZ4"/>
<evidence type="ECO:0000256" key="2">
    <source>
        <dbReference type="ARBA" id="ARBA00009864"/>
    </source>
</evidence>
<reference evidence="8 9" key="1">
    <citation type="journal article" date="2010" name="Science">
        <title>Genomic comparison of the ants Camponotus floridanus and Harpegnathos saltator.</title>
        <authorList>
            <person name="Bonasio R."/>
            <person name="Zhang G."/>
            <person name="Ye C."/>
            <person name="Mutti N.S."/>
            <person name="Fang X."/>
            <person name="Qin N."/>
            <person name="Donahue G."/>
            <person name="Yang P."/>
            <person name="Li Q."/>
            <person name="Li C."/>
            <person name="Zhang P."/>
            <person name="Huang Z."/>
            <person name="Berger S.L."/>
            <person name="Reinberg D."/>
            <person name="Wang J."/>
            <person name="Liebig J."/>
        </authorList>
    </citation>
    <scope>NUCLEOTIDE SEQUENCE [LARGE SCALE GENOMIC DNA]</scope>
    <source>
        <strain evidence="9">C129</strain>
    </source>
</reference>
<dbReference type="PANTHER" id="PTHR15925:SF2">
    <property type="entry name" value="SMALL RIBOSOMAL SUBUNIT PROTEIN MS23"/>
    <property type="match status" value="1"/>
</dbReference>
<dbReference type="GO" id="GO:0005739">
    <property type="term" value="C:mitochondrion"/>
    <property type="evidence" value="ECO:0007669"/>
    <property type="project" value="InterPro"/>
</dbReference>
<keyword evidence="3 8" id="KW-0689">Ribosomal protein</keyword>
<gene>
    <name evidence="8" type="ORF">EAG_09214</name>
</gene>
<accession>E2AKZ4</accession>
<dbReference type="OrthoDB" id="10012356at2759"/>
<comment type="similarity">
    <text evidence="2">Belongs to the mitochondrion-specific ribosomal protein mS23 family.</text>
</comment>
<evidence type="ECO:0000259" key="7">
    <source>
        <dbReference type="Pfam" id="PF10484"/>
    </source>
</evidence>
<protein>
    <recommendedName>
        <fullName evidence="6">Small ribosomal subunit protein mS23</fullName>
    </recommendedName>
</protein>
<proteinExistence type="inferred from homology"/>
<name>E2AKZ4_CAMFO</name>
<feature type="domain" description="Small ribosomal subunit protein mS23 conserved" evidence="7">
    <location>
        <begin position="2"/>
        <end position="124"/>
    </location>
</feature>
<dbReference type="OMA" id="TEDKPIW"/>
<dbReference type="InParanoid" id="E2AKZ4"/>
<dbReference type="GO" id="GO:0006412">
    <property type="term" value="P:translation"/>
    <property type="evidence" value="ECO:0007669"/>
    <property type="project" value="InterPro"/>
</dbReference>
<dbReference type="EMBL" id="GL440425">
    <property type="protein sequence ID" value="EFN65911.1"/>
    <property type="molecule type" value="Genomic_DNA"/>
</dbReference>
<dbReference type="InterPro" id="IPR059242">
    <property type="entry name" value="mS23_dom"/>
</dbReference>
<dbReference type="CDD" id="cd23701">
    <property type="entry name" value="At1g26750"/>
    <property type="match status" value="1"/>
</dbReference>
<dbReference type="Proteomes" id="UP000000311">
    <property type="component" value="Unassembled WGS sequence"/>
</dbReference>
<dbReference type="FunCoup" id="E2AKZ4">
    <property type="interactions" value="381"/>
</dbReference>
<comment type="subcellular location">
    <subcellularLocation>
        <location evidence="1">Mitochondrion</location>
    </subcellularLocation>
</comment>
<evidence type="ECO:0000256" key="5">
    <source>
        <dbReference type="ARBA" id="ARBA00023274"/>
    </source>
</evidence>
<dbReference type="GO" id="GO:0005840">
    <property type="term" value="C:ribosome"/>
    <property type="evidence" value="ECO:0007669"/>
    <property type="project" value="UniProtKB-KW"/>
</dbReference>
<evidence type="ECO:0000313" key="9">
    <source>
        <dbReference type="Proteomes" id="UP000000311"/>
    </source>
</evidence>
<evidence type="ECO:0000256" key="3">
    <source>
        <dbReference type="ARBA" id="ARBA00022980"/>
    </source>
</evidence>
<dbReference type="KEGG" id="cfo:105253615"/>
<evidence type="ECO:0000256" key="6">
    <source>
        <dbReference type="ARBA" id="ARBA00035137"/>
    </source>
</evidence>
<evidence type="ECO:0000256" key="4">
    <source>
        <dbReference type="ARBA" id="ARBA00023128"/>
    </source>
</evidence>